<keyword evidence="2" id="KW-0732">Signal</keyword>
<evidence type="ECO:0000256" key="2">
    <source>
        <dbReference type="SAM" id="SignalP"/>
    </source>
</evidence>
<evidence type="ECO:0000313" key="4">
    <source>
        <dbReference type="Proteomes" id="UP001370348"/>
    </source>
</evidence>
<feature type="chain" id="PRO_5045624495" description="Lipoprotein" evidence="2">
    <location>
        <begin position="21"/>
        <end position="85"/>
    </location>
</feature>
<reference evidence="3 4" key="1">
    <citation type="submission" date="2021-12" db="EMBL/GenBank/DDBJ databases">
        <title>Discovery of the Pendulisporaceae a myxobacterial family with distinct sporulation behavior and unique specialized metabolism.</title>
        <authorList>
            <person name="Garcia R."/>
            <person name="Popoff A."/>
            <person name="Bader C.D."/>
            <person name="Loehr J."/>
            <person name="Walesch S."/>
            <person name="Walt C."/>
            <person name="Boldt J."/>
            <person name="Bunk B."/>
            <person name="Haeckl F.J.F.P.J."/>
            <person name="Gunesch A.P."/>
            <person name="Birkelbach J."/>
            <person name="Nuebel U."/>
            <person name="Pietschmann T."/>
            <person name="Bach T."/>
            <person name="Mueller R."/>
        </authorList>
    </citation>
    <scope>NUCLEOTIDE SEQUENCE [LARGE SCALE GENOMIC DNA]</scope>
    <source>
        <strain evidence="3 4">MSr11954</strain>
    </source>
</reference>
<name>A0ABZ2LVE7_9BACT</name>
<feature type="signal peptide" evidence="2">
    <location>
        <begin position="1"/>
        <end position="20"/>
    </location>
</feature>
<evidence type="ECO:0008006" key="5">
    <source>
        <dbReference type="Google" id="ProtNLM"/>
    </source>
</evidence>
<feature type="compositionally biased region" description="Polar residues" evidence="1">
    <location>
        <begin position="29"/>
        <end position="39"/>
    </location>
</feature>
<dbReference type="RefSeq" id="WP_394823371.1">
    <property type="nucleotide sequence ID" value="NZ_CP089984.1"/>
</dbReference>
<keyword evidence="4" id="KW-1185">Reference proteome</keyword>
<sequence>MQKRNMLAVSAVLGILAACAKQTPEANAPSGTESTTTAEKASCGGPDHTDKNHCQAKAKCSGADHTEKGHCAAAAPAPGTSTPAK</sequence>
<protein>
    <recommendedName>
        <fullName evidence="5">Lipoprotein</fullName>
    </recommendedName>
</protein>
<evidence type="ECO:0000313" key="3">
    <source>
        <dbReference type="EMBL" id="WXB13756.1"/>
    </source>
</evidence>
<dbReference type="EMBL" id="CP089984">
    <property type="protein sequence ID" value="WXB13756.1"/>
    <property type="molecule type" value="Genomic_DNA"/>
</dbReference>
<evidence type="ECO:0000256" key="1">
    <source>
        <dbReference type="SAM" id="MobiDB-lite"/>
    </source>
</evidence>
<dbReference type="Proteomes" id="UP001370348">
    <property type="component" value="Chromosome"/>
</dbReference>
<dbReference type="PROSITE" id="PS51257">
    <property type="entry name" value="PROKAR_LIPOPROTEIN"/>
    <property type="match status" value="1"/>
</dbReference>
<proteinExistence type="predicted"/>
<accession>A0ABZ2LVE7</accession>
<feature type="region of interest" description="Disordered" evidence="1">
    <location>
        <begin position="22"/>
        <end position="85"/>
    </location>
</feature>
<organism evidence="3 4">
    <name type="scientific">Pendulispora albinea</name>
    <dbReference type="NCBI Taxonomy" id="2741071"/>
    <lineage>
        <taxon>Bacteria</taxon>
        <taxon>Pseudomonadati</taxon>
        <taxon>Myxococcota</taxon>
        <taxon>Myxococcia</taxon>
        <taxon>Myxococcales</taxon>
        <taxon>Sorangiineae</taxon>
        <taxon>Pendulisporaceae</taxon>
        <taxon>Pendulispora</taxon>
    </lineage>
</organism>
<gene>
    <name evidence="3" type="ORF">LZC94_38715</name>
</gene>